<reference evidence="2" key="1">
    <citation type="submission" date="2020-04" db="EMBL/GenBank/DDBJ databases">
        <authorList>
            <person name="Zhang T."/>
        </authorList>
    </citation>
    <scope>NUCLEOTIDE SEQUENCE</scope>
    <source>
        <strain evidence="2">HKST-UBA02</strain>
    </source>
</reference>
<evidence type="ECO:0000313" key="2">
    <source>
        <dbReference type="EMBL" id="MCA9759418.1"/>
    </source>
</evidence>
<dbReference type="PROSITE" id="PS51257">
    <property type="entry name" value="PROKAR_LIPOPROTEIN"/>
    <property type="match status" value="1"/>
</dbReference>
<dbReference type="AlphaFoldDB" id="A0A956NHJ2"/>
<evidence type="ECO:0000256" key="1">
    <source>
        <dbReference type="SAM" id="SignalP"/>
    </source>
</evidence>
<reference evidence="2" key="2">
    <citation type="journal article" date="2021" name="Microbiome">
        <title>Successional dynamics and alternative stable states in a saline activated sludge microbial community over 9 years.</title>
        <authorList>
            <person name="Wang Y."/>
            <person name="Ye J."/>
            <person name="Ju F."/>
            <person name="Liu L."/>
            <person name="Boyd J.A."/>
            <person name="Deng Y."/>
            <person name="Parks D.H."/>
            <person name="Jiang X."/>
            <person name="Yin X."/>
            <person name="Woodcroft B.J."/>
            <person name="Tyson G.W."/>
            <person name="Hugenholtz P."/>
            <person name="Polz M.F."/>
            <person name="Zhang T."/>
        </authorList>
    </citation>
    <scope>NUCLEOTIDE SEQUENCE</scope>
    <source>
        <strain evidence="2">HKST-UBA02</strain>
    </source>
</reference>
<evidence type="ECO:0008006" key="4">
    <source>
        <dbReference type="Google" id="ProtNLM"/>
    </source>
</evidence>
<name>A0A956NHJ2_UNCEI</name>
<dbReference type="EMBL" id="JAGQHS010000340">
    <property type="protein sequence ID" value="MCA9759418.1"/>
    <property type="molecule type" value="Genomic_DNA"/>
</dbReference>
<protein>
    <recommendedName>
        <fullName evidence="4">Ig-like domain-containing protein</fullName>
    </recommendedName>
</protein>
<comment type="caution">
    <text evidence="2">The sequence shown here is derived from an EMBL/GenBank/DDBJ whole genome shotgun (WGS) entry which is preliminary data.</text>
</comment>
<dbReference type="Proteomes" id="UP000739538">
    <property type="component" value="Unassembled WGS sequence"/>
</dbReference>
<sequence>MATTQPRRWIRSCLLLLAGVLALPGLTGCGGSDDSGPTAPAAISVSVSPASVTLETGQSQSFAATVTGTTNADVTWQVLGGATNGSIDAAGTYTAPTSVPNPATVTVRATSVADPSKSSSASVTVTVGAAPLPESQLALLDQVFRAGWTIQDSINEANELLAQAVFYAESLTGTLTQVGVTDEFNYSNSPGDRLRVVFSSGETLEFVVTDFQGDTDGTWEDFLYVHALAYTFSAPSLDVQITSSRIRQDEYTRNVNQTIQGTATLDDLTWDITAQVQGTETFFFSNGSDTDDDYSIEGVLTSGARRIEVYQAASYDFEYFDQSNYSYSERKDVIGSGGTDGTNTIIFQDVTYRWVDTSDTDRIYQAEGSITRDAAALGELVTDSTSGQVGIYLTTGETVPF</sequence>
<evidence type="ECO:0000313" key="3">
    <source>
        <dbReference type="Proteomes" id="UP000739538"/>
    </source>
</evidence>
<proteinExistence type="predicted"/>
<feature type="chain" id="PRO_5036855575" description="Ig-like domain-containing protein" evidence="1">
    <location>
        <begin position="28"/>
        <end position="401"/>
    </location>
</feature>
<dbReference type="Gene3D" id="2.60.40.1080">
    <property type="match status" value="1"/>
</dbReference>
<accession>A0A956NHJ2</accession>
<organism evidence="2 3">
    <name type="scientific">Eiseniibacteriota bacterium</name>
    <dbReference type="NCBI Taxonomy" id="2212470"/>
    <lineage>
        <taxon>Bacteria</taxon>
        <taxon>Candidatus Eiseniibacteriota</taxon>
    </lineage>
</organism>
<feature type="signal peptide" evidence="1">
    <location>
        <begin position="1"/>
        <end position="27"/>
    </location>
</feature>
<gene>
    <name evidence="2" type="ORF">KDA27_26730</name>
</gene>
<keyword evidence="1" id="KW-0732">Signal</keyword>